<evidence type="ECO:0000313" key="4">
    <source>
        <dbReference type="EMBL" id="CAA9550600.1"/>
    </source>
</evidence>
<dbReference type="GO" id="GO:0015666">
    <property type="term" value="F:restriction endodeoxyribonuclease activity"/>
    <property type="evidence" value="ECO:0007669"/>
    <property type="project" value="TreeGrafter"/>
</dbReference>
<gene>
    <name evidence="4" type="ORF">AVDCRST_MAG59-1696</name>
</gene>
<proteinExistence type="predicted"/>
<dbReference type="SUPFAM" id="SSF52980">
    <property type="entry name" value="Restriction endonuclease-like"/>
    <property type="match status" value="1"/>
</dbReference>
<dbReference type="Pfam" id="PF14338">
    <property type="entry name" value="Mrr_N"/>
    <property type="match status" value="1"/>
</dbReference>
<reference evidence="4" key="1">
    <citation type="submission" date="2020-02" db="EMBL/GenBank/DDBJ databases">
        <authorList>
            <person name="Meier V. D."/>
        </authorList>
    </citation>
    <scope>NUCLEOTIDE SEQUENCE</scope>
    <source>
        <strain evidence="4">AVDCRST_MAG59</strain>
    </source>
</reference>
<dbReference type="InterPro" id="IPR011856">
    <property type="entry name" value="tRNA_endonuc-like_dom_sf"/>
</dbReference>
<dbReference type="AlphaFoldDB" id="A0A6J4UIV0"/>
<feature type="domain" description="Restriction endonuclease type IV Mrr" evidence="2">
    <location>
        <begin position="163"/>
        <end position="281"/>
    </location>
</feature>
<sequence length="307" mass="33872">MAIPDFQTLMRPLLAALVDGRERSIHQLRDQLAEEFRLTEAERAEMLPSGRQARFDNRVHWSASHLAQAALVERPSRARVRITARGSEALGLAPSRIDMGFLERYPEFQAFRQRGRKGGSRKTTTPPPVIDPSAGDTPQESIETGYALLRSALVGQIREKLTTCSPKFFEQLVLDVLVAMGYGGSRQDAAQAVGRSGDGGIDGIIKEDRLGLDVVYVQAKRWAGPVPEPQVREFAGSLDPHRARKGVFITASTFTIGARAYVDKIEKRIVLIDGAELAELMIDHGVGVANVETYVVKRVDADYFEES</sequence>
<feature type="domain" description="Restriction system protein Mrr-like N-terminal" evidence="3">
    <location>
        <begin position="6"/>
        <end position="90"/>
    </location>
</feature>
<dbReference type="GO" id="GO:0009307">
    <property type="term" value="P:DNA restriction-modification system"/>
    <property type="evidence" value="ECO:0007669"/>
    <property type="project" value="InterPro"/>
</dbReference>
<evidence type="ECO:0000256" key="1">
    <source>
        <dbReference type="SAM" id="MobiDB-lite"/>
    </source>
</evidence>
<dbReference type="InterPro" id="IPR011335">
    <property type="entry name" value="Restrct_endonuc-II-like"/>
</dbReference>
<dbReference type="InterPro" id="IPR007560">
    <property type="entry name" value="Restrct_endonuc_IV_Mrr"/>
</dbReference>
<dbReference type="InterPro" id="IPR025745">
    <property type="entry name" value="Mrr-like_N_dom"/>
</dbReference>
<dbReference type="PANTHER" id="PTHR30015:SF7">
    <property type="entry name" value="TYPE IV METHYL-DIRECTED RESTRICTION ENZYME ECOKMRR"/>
    <property type="match status" value="1"/>
</dbReference>
<feature type="region of interest" description="Disordered" evidence="1">
    <location>
        <begin position="112"/>
        <end position="137"/>
    </location>
</feature>
<name>A0A6J4UIV0_9BACT</name>
<dbReference type="Pfam" id="PF04471">
    <property type="entry name" value="Mrr_cat"/>
    <property type="match status" value="1"/>
</dbReference>
<dbReference type="InterPro" id="IPR052906">
    <property type="entry name" value="Type_IV_Methyl-Rstrct_Enzyme"/>
</dbReference>
<protein>
    <submittedName>
        <fullName evidence="4">Mrr restriction system protein</fullName>
    </submittedName>
</protein>
<organism evidence="4">
    <name type="scientific">uncultured Thermomicrobiales bacterium</name>
    <dbReference type="NCBI Taxonomy" id="1645740"/>
    <lineage>
        <taxon>Bacteria</taxon>
        <taxon>Pseudomonadati</taxon>
        <taxon>Thermomicrobiota</taxon>
        <taxon>Thermomicrobia</taxon>
        <taxon>Thermomicrobiales</taxon>
        <taxon>environmental samples</taxon>
    </lineage>
</organism>
<dbReference type="PANTHER" id="PTHR30015">
    <property type="entry name" value="MRR RESTRICTION SYSTEM PROTEIN"/>
    <property type="match status" value="1"/>
</dbReference>
<accession>A0A6J4UIV0</accession>
<dbReference type="EMBL" id="CADCWF010000107">
    <property type="protein sequence ID" value="CAA9550600.1"/>
    <property type="molecule type" value="Genomic_DNA"/>
</dbReference>
<dbReference type="Gene3D" id="3.40.1350.10">
    <property type="match status" value="1"/>
</dbReference>
<evidence type="ECO:0000259" key="2">
    <source>
        <dbReference type="Pfam" id="PF04471"/>
    </source>
</evidence>
<dbReference type="GO" id="GO:0003677">
    <property type="term" value="F:DNA binding"/>
    <property type="evidence" value="ECO:0007669"/>
    <property type="project" value="InterPro"/>
</dbReference>
<evidence type="ECO:0000259" key="3">
    <source>
        <dbReference type="Pfam" id="PF14338"/>
    </source>
</evidence>